<organism evidence="1 2">
    <name type="scientific">Bordetella genomosp. 4</name>
    <dbReference type="NCBI Taxonomy" id="463044"/>
    <lineage>
        <taxon>Bacteria</taxon>
        <taxon>Pseudomonadati</taxon>
        <taxon>Pseudomonadota</taxon>
        <taxon>Betaproteobacteria</taxon>
        <taxon>Burkholderiales</taxon>
        <taxon>Alcaligenaceae</taxon>
        <taxon>Bordetella</taxon>
    </lineage>
</organism>
<gene>
    <name evidence="1" type="ORF">CAL20_24300</name>
</gene>
<dbReference type="AlphaFoldDB" id="A0A261TMQ4"/>
<evidence type="ECO:0000313" key="2">
    <source>
        <dbReference type="Proteomes" id="UP000216885"/>
    </source>
</evidence>
<protein>
    <submittedName>
        <fullName evidence="1">Uncharacterized protein</fullName>
    </submittedName>
</protein>
<keyword evidence="2" id="KW-1185">Reference proteome</keyword>
<name>A0A261TMQ4_9BORD</name>
<dbReference type="EMBL" id="NEVQ01000022">
    <property type="protein sequence ID" value="OZI50938.1"/>
    <property type="molecule type" value="Genomic_DNA"/>
</dbReference>
<dbReference type="RefSeq" id="WP_094823665.1">
    <property type="nucleotide sequence ID" value="NZ_NEVO01000016.1"/>
</dbReference>
<reference evidence="1 2" key="1">
    <citation type="submission" date="2017-05" db="EMBL/GenBank/DDBJ databases">
        <title>Complete and WGS of Bordetella genogroups.</title>
        <authorList>
            <person name="Spilker T."/>
            <person name="LiPuma J."/>
        </authorList>
    </citation>
    <scope>NUCLEOTIDE SEQUENCE [LARGE SCALE GENOMIC DNA]</scope>
    <source>
        <strain evidence="1 2">AU9919</strain>
    </source>
</reference>
<sequence length="87" mass="9604">MRNRTLALPLIARARRMSYPIHSEIPLIRSTRARVDLNAIAPYVSRLRTLLQAAPADEIARHARSIAATLFTGLTANVPIHVIPIAT</sequence>
<proteinExistence type="predicted"/>
<dbReference type="Proteomes" id="UP000216885">
    <property type="component" value="Unassembled WGS sequence"/>
</dbReference>
<accession>A0A261TMQ4</accession>
<evidence type="ECO:0000313" key="1">
    <source>
        <dbReference type="EMBL" id="OZI50938.1"/>
    </source>
</evidence>
<comment type="caution">
    <text evidence="1">The sequence shown here is derived from an EMBL/GenBank/DDBJ whole genome shotgun (WGS) entry which is preliminary data.</text>
</comment>